<dbReference type="EMBL" id="CP046173">
    <property type="protein sequence ID" value="QIS19129.1"/>
    <property type="molecule type" value="Genomic_DNA"/>
</dbReference>
<reference evidence="4 5" key="1">
    <citation type="journal article" date="2019" name="ACS Chem. Biol.">
        <title>Identification and Mobilization of a Cryptic Antibiotic Biosynthesis Gene Locus from a Human-Pathogenic Nocardia Isolate.</title>
        <authorList>
            <person name="Herisse M."/>
            <person name="Ishida K."/>
            <person name="Porter J.L."/>
            <person name="Howden B."/>
            <person name="Hertweck C."/>
            <person name="Stinear T.P."/>
            <person name="Pidot S.J."/>
        </authorList>
    </citation>
    <scope>NUCLEOTIDE SEQUENCE [LARGE SCALE GENOMIC DNA]</scope>
    <source>
        <strain evidence="4 5">AUSMDU00012715</strain>
    </source>
</reference>
<dbReference type="InterPro" id="IPR036291">
    <property type="entry name" value="NAD(P)-bd_dom_sf"/>
</dbReference>
<organism evidence="4 5">
    <name type="scientific">Nocardia terpenica</name>
    <dbReference type="NCBI Taxonomy" id="455432"/>
    <lineage>
        <taxon>Bacteria</taxon>
        <taxon>Bacillati</taxon>
        <taxon>Actinomycetota</taxon>
        <taxon>Actinomycetes</taxon>
        <taxon>Mycobacteriales</taxon>
        <taxon>Nocardiaceae</taxon>
        <taxon>Nocardia</taxon>
    </lineage>
</organism>
<dbReference type="SUPFAM" id="SSF51735">
    <property type="entry name" value="NAD(P)-binding Rossmann-fold domains"/>
    <property type="match status" value="1"/>
</dbReference>
<comment type="similarity">
    <text evidence="1 3">Belongs to the short-chain dehydrogenases/reductases (SDR) family.</text>
</comment>
<dbReference type="CDD" id="cd05233">
    <property type="entry name" value="SDR_c"/>
    <property type="match status" value="1"/>
</dbReference>
<evidence type="ECO:0000313" key="4">
    <source>
        <dbReference type="EMBL" id="QIS19129.1"/>
    </source>
</evidence>
<dbReference type="PRINTS" id="PR00081">
    <property type="entry name" value="GDHRDH"/>
</dbReference>
<evidence type="ECO:0000256" key="2">
    <source>
        <dbReference type="ARBA" id="ARBA00023002"/>
    </source>
</evidence>
<dbReference type="PANTHER" id="PTHR42760">
    <property type="entry name" value="SHORT-CHAIN DEHYDROGENASES/REDUCTASES FAMILY MEMBER"/>
    <property type="match status" value="1"/>
</dbReference>
<sequence>MPSRRGTRRPAGLDRSVGMKPTAVLTGASRGIGAAVLESLVEDGHHCLVIGRTEPETIGAAVDFMAAELSDRATVAALPAEVMSYLERRGGPAAVLVNNAGGGYPCPADVLDPETAAAEVTLNLLAPMMLVRAVLPGMIAAGAGTIVNVASTAERPGVPYLHAYSASKSGLVAYTQSLAAEVAPKGIRANCVCPGAVATEMATTGRAELARLHGLAPGGYEAEMARRTGLDRLLDPREVAAAVRWLCSAGSGAVNGQTINVCGTLSMR</sequence>
<dbReference type="Pfam" id="PF00106">
    <property type="entry name" value="adh_short"/>
    <property type="match status" value="1"/>
</dbReference>
<dbReference type="GO" id="GO:0016616">
    <property type="term" value="F:oxidoreductase activity, acting on the CH-OH group of donors, NAD or NADP as acceptor"/>
    <property type="evidence" value="ECO:0007669"/>
    <property type="project" value="TreeGrafter"/>
</dbReference>
<keyword evidence="2" id="KW-0560">Oxidoreductase</keyword>
<dbReference type="InterPro" id="IPR020904">
    <property type="entry name" value="Sc_DH/Rdtase_CS"/>
</dbReference>
<dbReference type="AlphaFoldDB" id="A0A6G9Z0J0"/>
<protein>
    <submittedName>
        <fullName evidence="4">SDR family NAD(P)-dependent oxidoreductase</fullName>
    </submittedName>
</protein>
<dbReference type="PRINTS" id="PR00080">
    <property type="entry name" value="SDRFAMILY"/>
</dbReference>
<evidence type="ECO:0000313" key="5">
    <source>
        <dbReference type="Proteomes" id="UP000500953"/>
    </source>
</evidence>
<evidence type="ECO:0000256" key="3">
    <source>
        <dbReference type="RuleBase" id="RU000363"/>
    </source>
</evidence>
<dbReference type="Proteomes" id="UP000500953">
    <property type="component" value="Chromosome"/>
</dbReference>
<gene>
    <name evidence="4" type="ORF">F6W96_13350</name>
</gene>
<dbReference type="Gene3D" id="3.40.50.720">
    <property type="entry name" value="NAD(P)-binding Rossmann-like Domain"/>
    <property type="match status" value="1"/>
</dbReference>
<dbReference type="InterPro" id="IPR002347">
    <property type="entry name" value="SDR_fam"/>
</dbReference>
<evidence type="ECO:0000256" key="1">
    <source>
        <dbReference type="ARBA" id="ARBA00006484"/>
    </source>
</evidence>
<proteinExistence type="inferred from homology"/>
<dbReference type="PANTHER" id="PTHR42760:SF133">
    <property type="entry name" value="3-OXOACYL-[ACYL-CARRIER-PROTEIN] REDUCTASE"/>
    <property type="match status" value="1"/>
</dbReference>
<dbReference type="PROSITE" id="PS00061">
    <property type="entry name" value="ADH_SHORT"/>
    <property type="match status" value="1"/>
</dbReference>
<name>A0A6G9Z0J0_9NOCA</name>
<accession>A0A6G9Z0J0</accession>